<dbReference type="AlphaFoldDB" id="A0A1T4JR17"/>
<evidence type="ECO:0000256" key="4">
    <source>
        <dbReference type="ARBA" id="ARBA00022692"/>
    </source>
</evidence>
<feature type="transmembrane region" description="Helical" evidence="7">
    <location>
        <begin position="298"/>
        <end position="319"/>
    </location>
</feature>
<comment type="subcellular location">
    <subcellularLocation>
        <location evidence="1">Cell membrane</location>
        <topology evidence="1">Multi-pass membrane protein</topology>
    </subcellularLocation>
</comment>
<dbReference type="InterPro" id="IPR036259">
    <property type="entry name" value="MFS_trans_sf"/>
</dbReference>
<evidence type="ECO:0000313" key="10">
    <source>
        <dbReference type="Proteomes" id="UP000190625"/>
    </source>
</evidence>
<keyword evidence="4 7" id="KW-0812">Transmembrane</keyword>
<dbReference type="SUPFAM" id="SSF103473">
    <property type="entry name" value="MFS general substrate transporter"/>
    <property type="match status" value="1"/>
</dbReference>
<keyword evidence="6 7" id="KW-0472">Membrane</keyword>
<evidence type="ECO:0000313" key="9">
    <source>
        <dbReference type="EMBL" id="SJZ32626.1"/>
    </source>
</evidence>
<proteinExistence type="inferred from homology"/>
<feature type="transmembrane region" description="Helical" evidence="7">
    <location>
        <begin position="244"/>
        <end position="262"/>
    </location>
</feature>
<dbReference type="Gene3D" id="1.20.1250.20">
    <property type="entry name" value="MFS general substrate transporter like domains"/>
    <property type="match status" value="2"/>
</dbReference>
<evidence type="ECO:0000259" key="8">
    <source>
        <dbReference type="PROSITE" id="PS50850"/>
    </source>
</evidence>
<feature type="transmembrane region" description="Helical" evidence="7">
    <location>
        <begin position="134"/>
        <end position="154"/>
    </location>
</feature>
<dbReference type="RefSeq" id="WP_078808873.1">
    <property type="nucleotide sequence ID" value="NZ_FUWM01000004.1"/>
</dbReference>
<reference evidence="10" key="1">
    <citation type="submission" date="2017-02" db="EMBL/GenBank/DDBJ databases">
        <authorList>
            <person name="Varghese N."/>
            <person name="Submissions S."/>
        </authorList>
    </citation>
    <scope>NUCLEOTIDE SEQUENCE [LARGE SCALE GENOMIC DNA]</scope>
    <source>
        <strain evidence="10">ATCC BAA-73</strain>
    </source>
</reference>
<feature type="transmembrane region" description="Helical" evidence="7">
    <location>
        <begin position="274"/>
        <end position="292"/>
    </location>
</feature>
<dbReference type="EMBL" id="FUWM01000004">
    <property type="protein sequence ID" value="SJZ32626.1"/>
    <property type="molecule type" value="Genomic_DNA"/>
</dbReference>
<evidence type="ECO:0000256" key="5">
    <source>
        <dbReference type="ARBA" id="ARBA00022989"/>
    </source>
</evidence>
<feature type="transmembrane region" description="Helical" evidence="7">
    <location>
        <begin position="360"/>
        <end position="379"/>
    </location>
</feature>
<evidence type="ECO:0000256" key="3">
    <source>
        <dbReference type="ARBA" id="ARBA00022448"/>
    </source>
</evidence>
<dbReference type="Pfam" id="PF07690">
    <property type="entry name" value="MFS_1"/>
    <property type="match status" value="2"/>
</dbReference>
<dbReference type="GO" id="GO:0022857">
    <property type="term" value="F:transmembrane transporter activity"/>
    <property type="evidence" value="ECO:0007669"/>
    <property type="project" value="InterPro"/>
</dbReference>
<keyword evidence="5 7" id="KW-1133">Transmembrane helix</keyword>
<feature type="transmembrane region" description="Helical" evidence="7">
    <location>
        <begin position="12"/>
        <end position="31"/>
    </location>
</feature>
<evidence type="ECO:0000256" key="6">
    <source>
        <dbReference type="ARBA" id="ARBA00023136"/>
    </source>
</evidence>
<dbReference type="GO" id="GO:0005886">
    <property type="term" value="C:plasma membrane"/>
    <property type="evidence" value="ECO:0007669"/>
    <property type="project" value="UniProtKB-SubCell"/>
</dbReference>
<keyword evidence="3" id="KW-0813">Transport</keyword>
<dbReference type="PANTHER" id="PTHR23514">
    <property type="entry name" value="BYPASS OF STOP CODON PROTEIN 6"/>
    <property type="match status" value="1"/>
</dbReference>
<gene>
    <name evidence="9" type="ORF">SAMN02745118_00347</name>
</gene>
<protein>
    <submittedName>
        <fullName evidence="9">Fucose permease</fullName>
    </submittedName>
</protein>
<evidence type="ECO:0000256" key="2">
    <source>
        <dbReference type="ARBA" id="ARBA00008335"/>
    </source>
</evidence>
<organism evidence="9 10">
    <name type="scientific">Selenihalanaerobacter shriftii</name>
    <dbReference type="NCBI Taxonomy" id="142842"/>
    <lineage>
        <taxon>Bacteria</taxon>
        <taxon>Bacillati</taxon>
        <taxon>Bacillota</taxon>
        <taxon>Clostridia</taxon>
        <taxon>Halanaerobiales</taxon>
        <taxon>Halobacteroidaceae</taxon>
        <taxon>Selenihalanaerobacter</taxon>
    </lineage>
</organism>
<dbReference type="Proteomes" id="UP000190625">
    <property type="component" value="Unassembled WGS sequence"/>
</dbReference>
<feature type="domain" description="Major facilitator superfamily (MFS) profile" evidence="8">
    <location>
        <begin position="10"/>
        <end position="387"/>
    </location>
</feature>
<feature type="transmembrane region" description="Helical" evidence="7">
    <location>
        <begin position="208"/>
        <end position="232"/>
    </location>
</feature>
<feature type="transmembrane region" description="Helical" evidence="7">
    <location>
        <begin position="77"/>
        <end position="94"/>
    </location>
</feature>
<feature type="transmembrane region" description="Helical" evidence="7">
    <location>
        <begin position="326"/>
        <end position="348"/>
    </location>
</feature>
<comment type="similarity">
    <text evidence="2">Belongs to the major facilitator superfamily.</text>
</comment>
<evidence type="ECO:0000256" key="1">
    <source>
        <dbReference type="ARBA" id="ARBA00004651"/>
    </source>
</evidence>
<name>A0A1T4JR17_9FIRM</name>
<dbReference type="InterPro" id="IPR011701">
    <property type="entry name" value="MFS"/>
</dbReference>
<feature type="transmembrane region" description="Helical" evidence="7">
    <location>
        <begin position="100"/>
        <end position="122"/>
    </location>
</feature>
<dbReference type="PANTHER" id="PTHR23514:SF3">
    <property type="entry name" value="BYPASS OF STOP CODON PROTEIN 6"/>
    <property type="match status" value="1"/>
</dbReference>
<sequence>MEEVKDRKILTGYAFAIILVFGIIINLKGVVNPLIQDDYNINYSQLGFILSSYAFGSILSTSIGGFLIQKIGLKRNFFVGFFFSSMALIMVSFINEYSLLSIAMVIMGFGMGTLNVSSNTLVSRIFTKNKGKMMNVFHLFFGIGGFLAPIYARIVFEFSFGWEATYSFGVIFIFLLFLFTLVCKFPDPKKSLDTKKTQLKTVLKDKRVIIFMLAFGLSVGLEIGLSSWLGVYLDDVQFRTKSEISFYLSVFFILFTLGRLIASLIVERFSYLKFVMGTTLATVISIFLGLIGPDSFAIFFSITGFFISMNFPTIQAAMFDIFEENLSVIIGATLTAGSLGNIILANWLTGMLNDLLGIRLGYGVMMIYGLGVIGLVYYAHRFYIRSSQFN</sequence>
<dbReference type="OrthoDB" id="1674556at2"/>
<evidence type="ECO:0000256" key="7">
    <source>
        <dbReference type="SAM" id="Phobius"/>
    </source>
</evidence>
<dbReference type="STRING" id="142842.SAMN02745118_00347"/>
<dbReference type="InterPro" id="IPR020846">
    <property type="entry name" value="MFS_dom"/>
</dbReference>
<keyword evidence="10" id="KW-1185">Reference proteome</keyword>
<feature type="transmembrane region" description="Helical" evidence="7">
    <location>
        <begin position="43"/>
        <end position="68"/>
    </location>
</feature>
<dbReference type="InterPro" id="IPR051788">
    <property type="entry name" value="MFS_Transporter"/>
</dbReference>
<dbReference type="PROSITE" id="PS50850">
    <property type="entry name" value="MFS"/>
    <property type="match status" value="1"/>
</dbReference>
<feature type="transmembrane region" description="Helical" evidence="7">
    <location>
        <begin position="166"/>
        <end position="187"/>
    </location>
</feature>
<accession>A0A1T4JR17</accession>